<dbReference type="InterPro" id="IPR010835">
    <property type="entry name" value="DUF1439"/>
</dbReference>
<reference evidence="2 3" key="1">
    <citation type="submission" date="2019-02" db="EMBL/GenBank/DDBJ databases">
        <title>Investigation of anaerobic lignin degradation for improved lignocellulosic biofuels.</title>
        <authorList>
            <person name="Deangelis K."/>
        </authorList>
    </citation>
    <scope>NUCLEOTIDE SEQUENCE [LARGE SCALE GENOMIC DNA]</scope>
    <source>
        <strain evidence="2 3">159R</strain>
    </source>
</reference>
<accession>A0A4R1NCI9</accession>
<proteinExistence type="predicted"/>
<sequence length="188" mass="20948">MKKRTFAALAVILSLALTGCNKLTEYRLSEQDVNGYLQKHNNFQKAIGVPGLLNANIVLTDLSSQIGRTEPDKVRLSGNAHLDIQSLWGSQRADLKLTLQAQPYYDRDQGAIYLKDMQLVDYQVQPEKLQPTFKVLAPYLNNSLKSYFDSTPAYVLEADRSKTEALAKKLAKGLEVKPGELIFPFTGG</sequence>
<organism evidence="2 3">
    <name type="scientific">Sodalis ligni</name>
    <dbReference type="NCBI Taxonomy" id="2697027"/>
    <lineage>
        <taxon>Bacteria</taxon>
        <taxon>Pseudomonadati</taxon>
        <taxon>Pseudomonadota</taxon>
        <taxon>Gammaproteobacteria</taxon>
        <taxon>Enterobacterales</taxon>
        <taxon>Bruguierivoracaceae</taxon>
        <taxon>Sodalis</taxon>
    </lineage>
</organism>
<dbReference type="Gene3D" id="3.15.10.40">
    <property type="entry name" value="Uncharacterised protein PF07273, DUF1439"/>
    <property type="match status" value="1"/>
</dbReference>
<protein>
    <submittedName>
        <fullName evidence="2">Uncharacterized protein DUF1439</fullName>
    </submittedName>
</protein>
<evidence type="ECO:0000256" key="1">
    <source>
        <dbReference type="SAM" id="SignalP"/>
    </source>
</evidence>
<evidence type="ECO:0000313" key="3">
    <source>
        <dbReference type="Proteomes" id="UP000294555"/>
    </source>
</evidence>
<dbReference type="OrthoDB" id="5688063at2"/>
<dbReference type="AlphaFoldDB" id="A0A4R1NCI9"/>
<keyword evidence="3" id="KW-1185">Reference proteome</keyword>
<dbReference type="RefSeq" id="WP_132921259.1">
    <property type="nucleotide sequence ID" value="NZ_CP075169.1"/>
</dbReference>
<dbReference type="EMBL" id="SJOI01000001">
    <property type="protein sequence ID" value="TCL02296.1"/>
    <property type="molecule type" value="Genomic_DNA"/>
</dbReference>
<dbReference type="Proteomes" id="UP000294555">
    <property type="component" value="Unassembled WGS sequence"/>
</dbReference>
<dbReference type="NCBIfam" id="NF007894">
    <property type="entry name" value="PRK10598.1"/>
    <property type="match status" value="1"/>
</dbReference>
<comment type="caution">
    <text evidence="2">The sequence shown here is derived from an EMBL/GenBank/DDBJ whole genome shotgun (WGS) entry which is preliminary data.</text>
</comment>
<dbReference type="PROSITE" id="PS51257">
    <property type="entry name" value="PROKAR_LIPOPROTEIN"/>
    <property type="match status" value="1"/>
</dbReference>
<name>A0A4R1NCI9_9GAMM</name>
<evidence type="ECO:0000313" key="2">
    <source>
        <dbReference type="EMBL" id="TCL02296.1"/>
    </source>
</evidence>
<dbReference type="Pfam" id="PF07273">
    <property type="entry name" value="DUF1439"/>
    <property type="match status" value="1"/>
</dbReference>
<gene>
    <name evidence="2" type="ORF">EZJ58_0299</name>
</gene>
<feature type="chain" id="PRO_5020291995" evidence="1">
    <location>
        <begin position="20"/>
        <end position="188"/>
    </location>
</feature>
<keyword evidence="1" id="KW-0732">Signal</keyword>
<feature type="signal peptide" evidence="1">
    <location>
        <begin position="1"/>
        <end position="19"/>
    </location>
</feature>